<dbReference type="SUPFAM" id="SSF56112">
    <property type="entry name" value="Protein kinase-like (PK-like)"/>
    <property type="match status" value="1"/>
</dbReference>
<dbReference type="RefSeq" id="WP_379936658.1">
    <property type="nucleotide sequence ID" value="NZ_JBHTHY010000028.1"/>
</dbReference>
<proteinExistence type="inferred from homology"/>
<dbReference type="GO" id="GO:0016301">
    <property type="term" value="F:kinase activity"/>
    <property type="evidence" value="ECO:0007669"/>
    <property type="project" value="UniProtKB-KW"/>
</dbReference>
<comment type="similarity">
    <text evidence="1 2">Belongs to the fructosamine kinase family.</text>
</comment>
<name>A0ABW3B8Y1_9FLAO</name>
<comment type="caution">
    <text evidence="3">The sequence shown here is derived from an EMBL/GenBank/DDBJ whole genome shotgun (WGS) entry which is preliminary data.</text>
</comment>
<keyword evidence="2" id="KW-0808">Transferase</keyword>
<dbReference type="InterPro" id="IPR011009">
    <property type="entry name" value="Kinase-like_dom_sf"/>
</dbReference>
<reference evidence="4" key="1">
    <citation type="journal article" date="2019" name="Int. J. Syst. Evol. Microbiol.">
        <title>The Global Catalogue of Microorganisms (GCM) 10K type strain sequencing project: providing services to taxonomists for standard genome sequencing and annotation.</title>
        <authorList>
            <consortium name="The Broad Institute Genomics Platform"/>
            <consortium name="The Broad Institute Genome Sequencing Center for Infectious Disease"/>
            <person name="Wu L."/>
            <person name="Ma J."/>
        </authorList>
    </citation>
    <scope>NUCLEOTIDE SEQUENCE [LARGE SCALE GENOMIC DNA]</scope>
    <source>
        <strain evidence="4">CCUG 61948</strain>
    </source>
</reference>
<keyword evidence="4" id="KW-1185">Reference proteome</keyword>
<sequence length="288" mass="32836">MDKTLKAHVEYLLCIRIERVTAVSGGDISKAFLLETDTERFFCKVNSNTAAFEMFKAEKEGLAAIAATKTIATPKVLLCETWETGGFLLMDYLEAKPPRPNDMELFGHQLAALHQLSNSDTFGFPSDNYIGCLPQSNKEHLDWAGFYVEQRLRPQLRMARNAQLLSSKEIPSETELLKICETLLPKVEPSLLHGDLWSGNYLIAQNGTPYLIDPAVCFGHSEMDLAMTRLFGGFNSSFYDAYNEHYPKIGGKKERCDIYQLYYLLVHLNLFGASYHRRCKEILQRYFF</sequence>
<protein>
    <submittedName>
        <fullName evidence="3">Fructosamine kinase family protein</fullName>
    </submittedName>
</protein>
<dbReference type="InterPro" id="IPR016477">
    <property type="entry name" value="Fructo-/Ketosamine-3-kinase"/>
</dbReference>
<dbReference type="EMBL" id="JBHTHY010000028">
    <property type="protein sequence ID" value="MFD0799673.1"/>
    <property type="molecule type" value="Genomic_DNA"/>
</dbReference>
<dbReference type="Gene3D" id="3.30.200.20">
    <property type="entry name" value="Phosphorylase Kinase, domain 1"/>
    <property type="match status" value="1"/>
</dbReference>
<dbReference type="Pfam" id="PF03881">
    <property type="entry name" value="Fructosamin_kin"/>
    <property type="match status" value="1"/>
</dbReference>
<organism evidence="3 4">
    <name type="scientific">Maribacter chungangensis</name>
    <dbReference type="NCBI Taxonomy" id="1069117"/>
    <lineage>
        <taxon>Bacteria</taxon>
        <taxon>Pseudomonadati</taxon>
        <taxon>Bacteroidota</taxon>
        <taxon>Flavobacteriia</taxon>
        <taxon>Flavobacteriales</taxon>
        <taxon>Flavobacteriaceae</taxon>
        <taxon>Maribacter</taxon>
    </lineage>
</organism>
<evidence type="ECO:0000256" key="2">
    <source>
        <dbReference type="PIRNR" id="PIRNR006221"/>
    </source>
</evidence>
<accession>A0ABW3B8Y1</accession>
<dbReference type="PANTHER" id="PTHR12149">
    <property type="entry name" value="FRUCTOSAMINE 3 KINASE-RELATED PROTEIN"/>
    <property type="match status" value="1"/>
</dbReference>
<keyword evidence="2 3" id="KW-0418">Kinase</keyword>
<evidence type="ECO:0000313" key="4">
    <source>
        <dbReference type="Proteomes" id="UP001597012"/>
    </source>
</evidence>
<dbReference type="PANTHER" id="PTHR12149:SF8">
    <property type="entry name" value="PROTEIN-RIBULOSAMINE 3-KINASE"/>
    <property type="match status" value="1"/>
</dbReference>
<evidence type="ECO:0000313" key="3">
    <source>
        <dbReference type="EMBL" id="MFD0799673.1"/>
    </source>
</evidence>
<dbReference type="Gene3D" id="3.90.1200.10">
    <property type="match status" value="1"/>
</dbReference>
<gene>
    <name evidence="3" type="ORF">ACFQZJ_19545</name>
</gene>
<evidence type="ECO:0000256" key="1">
    <source>
        <dbReference type="ARBA" id="ARBA00009460"/>
    </source>
</evidence>
<dbReference type="PIRSF" id="PIRSF006221">
    <property type="entry name" value="Ketosamine-3-kinase"/>
    <property type="match status" value="1"/>
</dbReference>
<dbReference type="Proteomes" id="UP001597012">
    <property type="component" value="Unassembled WGS sequence"/>
</dbReference>